<feature type="compositionally biased region" description="Polar residues" evidence="1">
    <location>
        <begin position="1581"/>
        <end position="1605"/>
    </location>
</feature>
<feature type="compositionally biased region" description="Basic and acidic residues" evidence="1">
    <location>
        <begin position="1731"/>
        <end position="1749"/>
    </location>
</feature>
<feature type="region of interest" description="Disordered" evidence="1">
    <location>
        <begin position="439"/>
        <end position="497"/>
    </location>
</feature>
<feature type="region of interest" description="Disordered" evidence="1">
    <location>
        <begin position="43"/>
        <end position="184"/>
    </location>
</feature>
<proteinExistence type="predicted"/>
<feature type="compositionally biased region" description="Basic and acidic residues" evidence="1">
    <location>
        <begin position="101"/>
        <end position="122"/>
    </location>
</feature>
<organism evidence="2 3">
    <name type="scientific">Eleusine coracana subsp. coracana</name>
    <dbReference type="NCBI Taxonomy" id="191504"/>
    <lineage>
        <taxon>Eukaryota</taxon>
        <taxon>Viridiplantae</taxon>
        <taxon>Streptophyta</taxon>
        <taxon>Embryophyta</taxon>
        <taxon>Tracheophyta</taxon>
        <taxon>Spermatophyta</taxon>
        <taxon>Magnoliopsida</taxon>
        <taxon>Liliopsida</taxon>
        <taxon>Poales</taxon>
        <taxon>Poaceae</taxon>
        <taxon>PACMAD clade</taxon>
        <taxon>Chloridoideae</taxon>
        <taxon>Cynodonteae</taxon>
        <taxon>Eleusininae</taxon>
        <taxon>Eleusine</taxon>
    </lineage>
</organism>
<feature type="region of interest" description="Disordered" evidence="1">
    <location>
        <begin position="216"/>
        <end position="383"/>
    </location>
</feature>
<feature type="compositionally biased region" description="Basic and acidic residues" evidence="1">
    <location>
        <begin position="1290"/>
        <end position="1304"/>
    </location>
</feature>
<feature type="region of interest" description="Disordered" evidence="1">
    <location>
        <begin position="509"/>
        <end position="636"/>
    </location>
</feature>
<feature type="compositionally biased region" description="Basic and acidic residues" evidence="1">
    <location>
        <begin position="467"/>
        <end position="479"/>
    </location>
</feature>
<accession>A0AAV5BX01</accession>
<feature type="region of interest" description="Disordered" evidence="1">
    <location>
        <begin position="676"/>
        <end position="712"/>
    </location>
</feature>
<evidence type="ECO:0000313" key="2">
    <source>
        <dbReference type="EMBL" id="GJM90123.1"/>
    </source>
</evidence>
<dbReference type="EMBL" id="BQKI01000003">
    <property type="protein sequence ID" value="GJM90123.1"/>
    <property type="molecule type" value="Genomic_DNA"/>
</dbReference>
<dbReference type="Proteomes" id="UP001054889">
    <property type="component" value="Unassembled WGS sequence"/>
</dbReference>
<dbReference type="PANTHER" id="PTHR35511">
    <property type="entry name" value="A-KINASE ANCHOR-LIKE PROTEIN"/>
    <property type="match status" value="1"/>
</dbReference>
<feature type="compositionally biased region" description="Basic and acidic residues" evidence="1">
    <location>
        <begin position="1353"/>
        <end position="1375"/>
    </location>
</feature>
<feature type="region of interest" description="Disordered" evidence="1">
    <location>
        <begin position="745"/>
        <end position="777"/>
    </location>
</feature>
<feature type="compositionally biased region" description="Polar residues" evidence="1">
    <location>
        <begin position="1312"/>
        <end position="1328"/>
    </location>
</feature>
<feature type="region of interest" description="Disordered" evidence="1">
    <location>
        <begin position="1683"/>
        <end position="1749"/>
    </location>
</feature>
<feature type="compositionally biased region" description="Low complexity" evidence="1">
    <location>
        <begin position="454"/>
        <end position="463"/>
    </location>
</feature>
<feature type="compositionally biased region" description="Basic and acidic residues" evidence="1">
    <location>
        <begin position="2127"/>
        <end position="2185"/>
    </location>
</feature>
<feature type="compositionally biased region" description="Low complexity" evidence="1">
    <location>
        <begin position="480"/>
        <end position="494"/>
    </location>
</feature>
<feature type="compositionally biased region" description="Basic and acidic residues" evidence="1">
    <location>
        <begin position="1197"/>
        <end position="1214"/>
    </location>
</feature>
<name>A0AAV5BX01_ELECO</name>
<evidence type="ECO:0008006" key="4">
    <source>
        <dbReference type="Google" id="ProtNLM"/>
    </source>
</evidence>
<feature type="compositionally biased region" description="Basic and acidic residues" evidence="1">
    <location>
        <begin position="1260"/>
        <end position="1275"/>
    </location>
</feature>
<dbReference type="PANTHER" id="PTHR35511:SF2">
    <property type="entry name" value="A-KINASE ANCHOR-LIKE PROTEIN"/>
    <property type="match status" value="1"/>
</dbReference>
<feature type="compositionally biased region" description="Polar residues" evidence="1">
    <location>
        <begin position="533"/>
        <end position="567"/>
    </location>
</feature>
<evidence type="ECO:0000313" key="3">
    <source>
        <dbReference type="Proteomes" id="UP001054889"/>
    </source>
</evidence>
<feature type="compositionally biased region" description="Polar residues" evidence="1">
    <location>
        <begin position="299"/>
        <end position="330"/>
    </location>
</feature>
<gene>
    <name evidence="2" type="primary">ga06372</name>
    <name evidence="2" type="ORF">PR202_ga06372</name>
</gene>
<reference evidence="2" key="2">
    <citation type="submission" date="2021-12" db="EMBL/GenBank/DDBJ databases">
        <title>Resequencing data analysis of finger millet.</title>
        <authorList>
            <person name="Hatakeyama M."/>
            <person name="Aluri S."/>
            <person name="Balachadran M.T."/>
            <person name="Sivarajan S.R."/>
            <person name="Poveda L."/>
            <person name="Shimizu-Inatsugi R."/>
            <person name="Schlapbach R."/>
            <person name="Sreeman S.M."/>
            <person name="Shimizu K.K."/>
        </authorList>
    </citation>
    <scope>NUCLEOTIDE SEQUENCE</scope>
</reference>
<feature type="compositionally biased region" description="Polar residues" evidence="1">
    <location>
        <begin position="1164"/>
        <end position="1173"/>
    </location>
</feature>
<feature type="region of interest" description="Disordered" evidence="1">
    <location>
        <begin position="920"/>
        <end position="1247"/>
    </location>
</feature>
<feature type="compositionally biased region" description="Basic and acidic residues" evidence="1">
    <location>
        <begin position="2238"/>
        <end position="2250"/>
    </location>
</feature>
<sequence>MQTRLDSKLSSMEIKNVAETIDSTEGTLKIPEDQVLVDAPSEIKLPLEHNPNGTSSSLNGHMDEENKISNEQLQGDSKKDREQINRVNKLVPRNADAVQEDIPKCEESGVSKEMPKSEHADESTTDAQEVLHQEPSEDTNGLAYEKREQTSQQSSMAASDDTTSEHTTSEPPVDIQVQNKKSLEEMKDADAVDTEAAMQEKYIAFEEATPEYHVATTEQDSVETNNTEITNVATVDEANKEKNMPGIESEVTKSTEPVETEEDSDQRHFSLLDNSAQGDDMPVSEKKHTGSALEKNEIEATTTESVTGESKASVSEEPSPQDYVTESEATSDSKEVNTTESSEKTREILDQNSMNSAGKSTQENNAPESEPTSEIQPEELESEEMKVNKLVQVNESSPKISATVFHKKIQENNPMTSELHVMESGGMRNIETTEVQVTPHQFNSDHPEEKTTEETITSSEPQTLEPESVKKMNDIEASKPQDISQQSIISPSEKSVPEEIAKEDTVTIESIDGHQQSEDPESAELDEIKTNKSQEIASSSIIFSYEGPTSQDDVTVTEPNSETQAENVLSAEVMEDTENVKGHGALSGEVAKEENVETETIADMSPVQEPELEEAKNTEPVGTEDNITPSELPAERMEKETVEIEAIPHESPVASIRDVTENDILTAITPHADIQPVLEQESVEDKCTDTTEKPRETQQIVSSPSDKLIPPENKMAMAEPACETTLQNVIAQGIKDCEDAQTDQISNLDSFPTPGEADQENKLPGIEPTSDDQELGSTEQTIGIKAMETEDHQQHRVFTLEETAVNKKSNVDDHQVHEEKLDNEAMEVESVLEQSNISTPYNAHEDRSELGTDPDCCVQQAEQLQKALFKMKLTHLLAWKKSMNQNHLKLLMFQEVQELGSIEQTRGVEATETEDHQQYIVSTLDEPEVDKKPNVDDHQVHEEKPAELIDNGAMEAEPVLEQSNISTTDNPPEERSERGTDPYCCVQPAQQEHEPKSLETSDVQEVQELDSIEETRGVEATEIKDHQQHRVSTLEESAVDKPNVDDHQVHEEKPAELKDNEAMEAEPVLEQSNISTPDNAPAQQKHERKSLETSDVQEVQDLGSIEQTRGTEATETEDHQQHRVSTLEEPAVDKKPNVDDHQVHDEKPAELKDNEAMEAEPVLEQSNISTSDNAPEERSELGTDPDCCVHPAQQVESSRDSEDSKLLKEEETSDQKIITLEDTGTVGIVEDEFDPPVSMEQEHEQKSVEEVKDINANEAKEDFHTNQPDALDKLASESNTATAEPTYDIQHLDDFETKETKSIEGIDDGDISCQQAGVATSVDPSPTDNEIAPQEHPVESHEENLGNETENEMLDRGMKEEIHRSAEPKKSKNLADEDVIQSSGEDTLESSNDKDINRESVTERGTTEISQALIGNDAQASQECYRGRWKQRKVASMNDTKEDEEVETQKEQLQADEQKHKDESDDGSNEPLVESKNTDNGTTNRTRETDMLELEPSLASCVQDISHTSPSKDHILENFTTQLYSPEKTEEIGENKGFSSIYKPVVETSEQNNVEQDLSIQHKVEDEKLESTEDNAVEMEATQQKVDTSNVDISNDDQLSTSNALTKHETESADDVLQLETEGNTFELCEKTEASNTSVLETVTLTEEICDKVTEVEGGLSDKSLKTFDDARRNLDVSSVVRETNEESMNEDMEENKLAAPEHPTMDETTPKQQISVSEKPLPIEPEEPDDQIHKKQDEKDMYEPNFGDDQKEVEQDLPVSNFLMNLILGKENSNANGHSEPEAETKQEETRDDNSCSIIPKQEESLVLPPTENNMECKLTVEQEQKDVKCPEEKYEVVEEQSHDFKLGTETSLETDAEFNKNSHHLELPPYQDKMQDEISNEILSKEPAEAFAKIEAKDLAIPSIIQDDKEVDNVCQENTEAATQNEIRSIKNNLDDFKNTKISEEDTPGEGETGLLPECLNEARSVNSVSEQTLLLTDSGMTDAKSLPSPNPVCEIQDKTIESSSIGATSIPDIQVESEEDKIEKKQPTTTATGDVAEEHVEISNDNPQKSIGPETTSNEQEPQIAQQVNDTEIVLGHEKKILAGSSSTFMDKKEDSNFSVKEGNNIQTAVEIQADGPNMQVNQDKQEAADIKNETESEKLKESNIQEKQGNDTEEKSPKECHEEDQQFLVKEEIGVKEEDVHQTVQSHTETVKIKANDEQKLSDSEVQERDFNVFSPKDVREPHESFVDTANPECRTDEEQSPKADESNISEQKTYEGKTKDEEKIKSFTDEEMKTEAQVTGEKAAHKKQNLLSGVGSKVKHQLAKVKKAITGKPGHTKPKSPKA</sequence>
<feature type="region of interest" description="Disordered" evidence="1">
    <location>
        <begin position="1260"/>
        <end position="1489"/>
    </location>
</feature>
<feature type="compositionally biased region" description="Basic and acidic residues" evidence="1">
    <location>
        <begin position="1780"/>
        <end position="1795"/>
    </location>
</feature>
<feature type="compositionally biased region" description="Basic residues" evidence="1">
    <location>
        <begin position="2302"/>
        <end position="2328"/>
    </location>
</feature>
<feature type="region of interest" description="Disordered" evidence="1">
    <location>
        <begin position="1579"/>
        <end position="1615"/>
    </location>
</feature>
<feature type="compositionally biased region" description="Basic and acidic residues" evidence="1">
    <location>
        <begin position="2193"/>
        <end position="2230"/>
    </location>
</feature>
<feature type="region of interest" description="Disordered" evidence="1">
    <location>
        <begin position="1771"/>
        <end position="1812"/>
    </location>
</feature>
<protein>
    <recommendedName>
        <fullName evidence="4">Titin-like</fullName>
    </recommendedName>
</protein>
<feature type="compositionally biased region" description="Basic and acidic residues" evidence="1">
    <location>
        <begin position="929"/>
        <end position="947"/>
    </location>
</feature>
<feature type="compositionally biased region" description="Polar residues" evidence="1">
    <location>
        <begin position="350"/>
        <end position="373"/>
    </location>
</feature>
<keyword evidence="3" id="KW-1185">Reference proteome</keyword>
<evidence type="ECO:0000256" key="1">
    <source>
        <dbReference type="SAM" id="MobiDB-lite"/>
    </source>
</evidence>
<feature type="compositionally biased region" description="Basic and acidic residues" evidence="1">
    <location>
        <begin position="1131"/>
        <end position="1155"/>
    </location>
</feature>
<feature type="compositionally biased region" description="Basic and acidic residues" evidence="1">
    <location>
        <begin position="1013"/>
        <end position="1028"/>
    </location>
</feature>
<feature type="compositionally biased region" description="Polar residues" evidence="1">
    <location>
        <begin position="2100"/>
        <end position="2113"/>
    </location>
</feature>
<feature type="compositionally biased region" description="Polar residues" evidence="1">
    <location>
        <begin position="961"/>
        <end position="970"/>
    </location>
</feature>
<feature type="compositionally biased region" description="Polar residues" evidence="1">
    <location>
        <begin position="216"/>
        <end position="233"/>
    </location>
</feature>
<feature type="compositionally biased region" description="Basic and acidic residues" evidence="1">
    <location>
        <begin position="1038"/>
        <end position="1061"/>
    </location>
</feature>
<feature type="compositionally biased region" description="Polar residues" evidence="1">
    <location>
        <begin position="2046"/>
        <end position="2073"/>
    </location>
</feature>
<feature type="compositionally biased region" description="Basic and acidic residues" evidence="1">
    <location>
        <begin position="1391"/>
        <end position="1406"/>
    </location>
</feature>
<comment type="caution">
    <text evidence="2">The sequence shown here is derived from an EMBL/GenBank/DDBJ whole genome shotgun (WGS) entry which is preliminary data.</text>
</comment>
<feature type="region of interest" description="Disordered" evidence="1">
    <location>
        <begin position="1826"/>
        <end position="1848"/>
    </location>
</feature>
<feature type="region of interest" description="Disordered" evidence="1">
    <location>
        <begin position="1983"/>
        <end position="2328"/>
    </location>
</feature>
<feature type="compositionally biased region" description="Basic and acidic residues" evidence="1">
    <location>
        <begin position="331"/>
        <end position="349"/>
    </location>
</feature>
<feature type="compositionally biased region" description="Basic and acidic residues" evidence="1">
    <location>
        <begin position="443"/>
        <end position="453"/>
    </location>
</feature>
<reference evidence="2" key="1">
    <citation type="journal article" date="2018" name="DNA Res.">
        <title>Multiple hybrid de novo genome assembly of finger millet, an orphan allotetraploid crop.</title>
        <authorList>
            <person name="Hatakeyama M."/>
            <person name="Aluri S."/>
            <person name="Balachadran M.T."/>
            <person name="Sivarajan S.R."/>
            <person name="Patrignani A."/>
            <person name="Gruter S."/>
            <person name="Poveda L."/>
            <person name="Shimizu-Inatsugi R."/>
            <person name="Baeten J."/>
            <person name="Francoijs K.J."/>
            <person name="Nataraja K.N."/>
            <person name="Reddy Y.A.N."/>
            <person name="Phadnis S."/>
            <person name="Ravikumar R.L."/>
            <person name="Schlapbach R."/>
            <person name="Sreeman S.M."/>
            <person name="Shimizu K.K."/>
        </authorList>
    </citation>
    <scope>NUCLEOTIDE SEQUENCE</scope>
</reference>
<feature type="compositionally biased region" description="Basic and acidic residues" evidence="1">
    <location>
        <begin position="2257"/>
        <end position="2279"/>
    </location>
</feature>
<feature type="compositionally biased region" description="Polar residues" evidence="1">
    <location>
        <begin position="1070"/>
        <end position="1082"/>
    </location>
</feature>
<feature type="compositionally biased region" description="Basic and acidic residues" evidence="1">
    <location>
        <begin position="283"/>
        <end position="298"/>
    </location>
</feature>
<feature type="compositionally biased region" description="Basic and acidic residues" evidence="1">
    <location>
        <begin position="683"/>
        <end position="696"/>
    </location>
</feature>